<dbReference type="EMBL" id="BGPR01001919">
    <property type="protein sequence ID" value="GBM64303.1"/>
    <property type="molecule type" value="Genomic_DNA"/>
</dbReference>
<sequence>MNKTDSRFMNDSSTIPPFTELPSLMSLSTGVIGNSKTNSYQALEIGTRTMKSFIGSNFGNIKQSKKNVVLPLASVSSAIQMNNETVVVDPLIIFQRTTITKKNDGDVADFLKYELSPFPLALFNEGGMRKSRKSSLYDAFPEESSAIIDFKSSINVVDGGFLLHRVKWNVGCKFSSICDQYVSYLIKHYGEKCIVIFDGYGEANNTKLAEQRRRGTTKMSVDINFEETMTVTVQQEHFLANGRNKTRLIPLLRQKMSSNGIETRDAKGDADTYIVRCGLEKATSHPTVAIIGEDVDLIVILIALAPAESDIYFMEPGKGKVEAKIFSTRKLQQELSFAQTILLLHAFSGCDTTSAIYRKSKASTVNLFKNQLSQMKNIADIFYNPSSTSDAISPAGEKMFLAIYKAPANEYNLNNHR</sequence>
<protein>
    <submittedName>
        <fullName evidence="1">Uncharacterized protein</fullName>
    </submittedName>
</protein>
<dbReference type="OrthoDB" id="6753017at2759"/>
<dbReference type="PANTHER" id="PTHR46704:SF1">
    <property type="entry name" value="TELOMERE LENGTH REGULATION PROTEIN TEL2 HOMOLOG"/>
    <property type="match status" value="1"/>
</dbReference>
<proteinExistence type="predicted"/>
<gene>
    <name evidence="1" type="ORF">AVEN_189109_1</name>
</gene>
<comment type="caution">
    <text evidence="1">The sequence shown here is derived from an EMBL/GenBank/DDBJ whole genome shotgun (WGS) entry which is preliminary data.</text>
</comment>
<evidence type="ECO:0000313" key="1">
    <source>
        <dbReference type="EMBL" id="GBM64303.1"/>
    </source>
</evidence>
<reference evidence="1 2" key="1">
    <citation type="journal article" date="2019" name="Sci. Rep.">
        <title>Orb-weaving spider Araneus ventricosus genome elucidates the spidroin gene catalogue.</title>
        <authorList>
            <person name="Kono N."/>
            <person name="Nakamura H."/>
            <person name="Ohtoshi R."/>
            <person name="Moran D.A.P."/>
            <person name="Shinohara A."/>
            <person name="Yoshida Y."/>
            <person name="Fujiwara M."/>
            <person name="Mori M."/>
            <person name="Tomita M."/>
            <person name="Arakawa K."/>
        </authorList>
    </citation>
    <scope>NUCLEOTIDE SEQUENCE [LARGE SCALE GENOMIC DNA]</scope>
</reference>
<dbReference type="InterPro" id="IPR029060">
    <property type="entry name" value="PIN-like_dom_sf"/>
</dbReference>
<dbReference type="PANTHER" id="PTHR46704">
    <property type="entry name" value="CXC DOMAIN-CONTAINING PROTEIN-RELATED"/>
    <property type="match status" value="1"/>
</dbReference>
<accession>A0A4Y2HH38</accession>
<organism evidence="1 2">
    <name type="scientific">Araneus ventricosus</name>
    <name type="common">Orbweaver spider</name>
    <name type="synonym">Epeira ventricosa</name>
    <dbReference type="NCBI Taxonomy" id="182803"/>
    <lineage>
        <taxon>Eukaryota</taxon>
        <taxon>Metazoa</taxon>
        <taxon>Ecdysozoa</taxon>
        <taxon>Arthropoda</taxon>
        <taxon>Chelicerata</taxon>
        <taxon>Arachnida</taxon>
        <taxon>Araneae</taxon>
        <taxon>Araneomorphae</taxon>
        <taxon>Entelegynae</taxon>
        <taxon>Araneoidea</taxon>
        <taxon>Araneidae</taxon>
        <taxon>Araneus</taxon>
    </lineage>
</organism>
<keyword evidence="2" id="KW-1185">Reference proteome</keyword>
<name>A0A4Y2HH38_ARAVE</name>
<dbReference type="Proteomes" id="UP000499080">
    <property type="component" value="Unassembled WGS sequence"/>
</dbReference>
<dbReference type="Gene3D" id="3.40.50.1010">
    <property type="entry name" value="5'-nuclease"/>
    <property type="match status" value="1"/>
</dbReference>
<dbReference type="SUPFAM" id="SSF88723">
    <property type="entry name" value="PIN domain-like"/>
    <property type="match status" value="1"/>
</dbReference>
<evidence type="ECO:0000313" key="2">
    <source>
        <dbReference type="Proteomes" id="UP000499080"/>
    </source>
</evidence>
<dbReference type="AlphaFoldDB" id="A0A4Y2HH38"/>